<accession>A0ABQ0DYI1</accession>
<organism evidence="1 2">
    <name type="scientific">Entamoeba nuttalli</name>
    <dbReference type="NCBI Taxonomy" id="412467"/>
    <lineage>
        <taxon>Eukaryota</taxon>
        <taxon>Amoebozoa</taxon>
        <taxon>Evosea</taxon>
        <taxon>Archamoebae</taxon>
        <taxon>Mastigamoebida</taxon>
        <taxon>Entamoebidae</taxon>
        <taxon>Entamoeba</taxon>
    </lineage>
</organism>
<reference evidence="1 2" key="1">
    <citation type="journal article" date="2019" name="PLoS Negl. Trop. Dis.">
        <title>Whole genome sequencing of Entamoeba nuttalli reveals mammalian host-related molecular signatures and a novel octapeptide-repeat surface protein.</title>
        <authorList>
            <person name="Tanaka M."/>
            <person name="Makiuchi T."/>
            <person name="Komiyama T."/>
            <person name="Shiina T."/>
            <person name="Osaki K."/>
            <person name="Tachibana H."/>
        </authorList>
    </citation>
    <scope>NUCLEOTIDE SEQUENCE [LARGE SCALE GENOMIC DNA]</scope>
    <source>
        <strain evidence="1 2">P19-061405</strain>
    </source>
</reference>
<dbReference type="EMBL" id="BAAFRS010000364">
    <property type="protein sequence ID" value="GAB1227908.1"/>
    <property type="molecule type" value="Genomic_DNA"/>
</dbReference>
<name>A0ABQ0DYI1_9EUKA</name>
<evidence type="ECO:0000313" key="1">
    <source>
        <dbReference type="EMBL" id="GAB1227908.1"/>
    </source>
</evidence>
<evidence type="ECO:0000313" key="2">
    <source>
        <dbReference type="Proteomes" id="UP001628156"/>
    </source>
</evidence>
<protein>
    <submittedName>
        <fullName evidence="1">Uncharacterized protein</fullName>
    </submittedName>
</protein>
<sequence>MTTEITDTMKLCEELKSMTNEMINKLNNVKQQIGTDEFQNGKDNLISKIGEIGNFVTMANKSDYTNPEIEGLQSIIILTHLLYEVAKTWSKENNVEDELNLKISYLLQQTKKLNQIAITEAPKKKVDILNEVAKQIDLGVGKNITKELEKKGIKDATIDISIAEARIKLVESRKKQEEALKAIEKIYSILEPIKEHWTKEDFVKACFGNVEQKN</sequence>
<gene>
    <name evidence="1" type="ORF">ENUP19_0364G0026</name>
</gene>
<dbReference type="Proteomes" id="UP001628156">
    <property type="component" value="Unassembled WGS sequence"/>
</dbReference>
<proteinExistence type="predicted"/>
<keyword evidence="2" id="KW-1185">Reference proteome</keyword>
<comment type="caution">
    <text evidence="1">The sequence shown here is derived from an EMBL/GenBank/DDBJ whole genome shotgun (WGS) entry which is preliminary data.</text>
</comment>